<evidence type="ECO:0000256" key="1">
    <source>
        <dbReference type="SAM" id="SignalP"/>
    </source>
</evidence>
<proteinExistence type="predicted"/>
<feature type="signal peptide" evidence="1">
    <location>
        <begin position="1"/>
        <end position="30"/>
    </location>
</feature>
<evidence type="ECO:0000313" key="3">
    <source>
        <dbReference type="Proteomes" id="UP000613840"/>
    </source>
</evidence>
<dbReference type="RefSeq" id="WP_188898606.1">
    <property type="nucleotide sequence ID" value="NZ_BMMZ01000022.1"/>
</dbReference>
<organism evidence="2 3">
    <name type="scientific">Microlunatus endophyticus</name>
    <dbReference type="NCBI Taxonomy" id="1716077"/>
    <lineage>
        <taxon>Bacteria</taxon>
        <taxon>Bacillati</taxon>
        <taxon>Actinomycetota</taxon>
        <taxon>Actinomycetes</taxon>
        <taxon>Propionibacteriales</taxon>
        <taxon>Propionibacteriaceae</taxon>
        <taxon>Microlunatus</taxon>
    </lineage>
</organism>
<comment type="caution">
    <text evidence="2">The sequence shown here is derived from an EMBL/GenBank/DDBJ whole genome shotgun (WGS) entry which is preliminary data.</text>
</comment>
<name>A0A917WAB9_9ACTN</name>
<dbReference type="AlphaFoldDB" id="A0A917WAB9"/>
<keyword evidence="1" id="KW-0732">Signal</keyword>
<dbReference type="EMBL" id="BMMZ01000022">
    <property type="protein sequence ID" value="GGL83908.1"/>
    <property type="molecule type" value="Genomic_DNA"/>
</dbReference>
<feature type="chain" id="PRO_5036928292" description="Peptidase inhibitor family I36" evidence="1">
    <location>
        <begin position="31"/>
        <end position="159"/>
    </location>
</feature>
<reference evidence="2" key="2">
    <citation type="submission" date="2020-09" db="EMBL/GenBank/DDBJ databases">
        <authorList>
            <person name="Sun Q."/>
            <person name="Zhou Y."/>
        </authorList>
    </citation>
    <scope>NUCLEOTIDE SEQUENCE</scope>
    <source>
        <strain evidence="2">CGMCC 4.7306</strain>
    </source>
</reference>
<reference evidence="2" key="1">
    <citation type="journal article" date="2014" name="Int. J. Syst. Evol. Microbiol.">
        <title>Complete genome sequence of Corynebacterium casei LMG S-19264T (=DSM 44701T), isolated from a smear-ripened cheese.</title>
        <authorList>
            <consortium name="US DOE Joint Genome Institute (JGI-PGF)"/>
            <person name="Walter F."/>
            <person name="Albersmeier A."/>
            <person name="Kalinowski J."/>
            <person name="Ruckert C."/>
        </authorList>
    </citation>
    <scope>NUCLEOTIDE SEQUENCE</scope>
    <source>
        <strain evidence="2">CGMCC 4.7306</strain>
    </source>
</reference>
<sequence>MKRMYRGCLAVAATLLAIVGIAVSSGSAQAASGTVHGCPRGAVCIYPQNKGWNGGHPESGGVFYSYGPHNLSGQHGNHYVLNNQTDTYPNMSLAAGCTGYNGTGKQSSYKFLLFPWITATPHYRTTAGERGYSWDSLNLSPVNSVVLTSPSGRDWCADV</sequence>
<evidence type="ECO:0000313" key="2">
    <source>
        <dbReference type="EMBL" id="GGL83908.1"/>
    </source>
</evidence>
<keyword evidence="3" id="KW-1185">Reference proteome</keyword>
<dbReference type="Proteomes" id="UP000613840">
    <property type="component" value="Unassembled WGS sequence"/>
</dbReference>
<gene>
    <name evidence="2" type="ORF">GCM10011575_47730</name>
</gene>
<protein>
    <recommendedName>
        <fullName evidence="4">Peptidase inhibitor family I36</fullName>
    </recommendedName>
</protein>
<accession>A0A917WAB9</accession>
<evidence type="ECO:0008006" key="4">
    <source>
        <dbReference type="Google" id="ProtNLM"/>
    </source>
</evidence>